<evidence type="ECO:0000256" key="4">
    <source>
        <dbReference type="ARBA" id="ARBA00018052"/>
    </source>
</evidence>
<dbReference type="PROSITE" id="PS00105">
    <property type="entry name" value="AA_TRANSFER_CLASS_1"/>
    <property type="match status" value="1"/>
</dbReference>
<evidence type="ECO:0000259" key="11">
    <source>
        <dbReference type="Pfam" id="PF00155"/>
    </source>
</evidence>
<gene>
    <name evidence="9" type="primary">dapL</name>
    <name evidence="12" type="ordered locus">Dred_1695</name>
</gene>
<dbReference type="GO" id="GO:0033362">
    <property type="term" value="P:lysine biosynthetic process via diaminopimelate, diaminopimelate-aminotransferase pathway"/>
    <property type="evidence" value="ECO:0007669"/>
    <property type="project" value="UniProtKB-UniRule"/>
</dbReference>
<dbReference type="Gene3D" id="3.40.640.10">
    <property type="entry name" value="Type I PLP-dependent aspartate aminotransferase-like (Major domain)"/>
    <property type="match status" value="1"/>
</dbReference>
<dbReference type="NCBIfam" id="NF006756">
    <property type="entry name" value="PRK09276.1"/>
    <property type="match status" value="1"/>
</dbReference>
<dbReference type="InterPro" id="IPR019942">
    <property type="entry name" value="DapL/ALD1"/>
</dbReference>
<evidence type="ECO:0000256" key="9">
    <source>
        <dbReference type="HAMAP-Rule" id="MF_01642"/>
    </source>
</evidence>
<feature type="modified residue" description="N6-(pyridoxal phosphate)lysine" evidence="9">
    <location>
        <position position="240"/>
    </location>
</feature>
<keyword evidence="5 9" id="KW-0032">Aminotransferase</keyword>
<feature type="binding site" evidence="9">
    <location>
        <position position="248"/>
    </location>
    <ligand>
        <name>pyridoxal 5'-phosphate</name>
        <dbReference type="ChEBI" id="CHEBI:597326"/>
    </ligand>
</feature>
<name>A4J569_DESRM</name>
<evidence type="ECO:0000256" key="1">
    <source>
        <dbReference type="ARBA" id="ARBA00001933"/>
    </source>
</evidence>
<dbReference type="RefSeq" id="WP_011878037.1">
    <property type="nucleotide sequence ID" value="NC_009253.1"/>
</dbReference>
<feature type="binding site" evidence="9">
    <location>
        <position position="15"/>
    </location>
    <ligand>
        <name>substrate</name>
    </ligand>
</feature>
<evidence type="ECO:0000256" key="10">
    <source>
        <dbReference type="RuleBase" id="RU000481"/>
    </source>
</evidence>
<feature type="domain" description="Aminotransferase class I/classII large" evidence="11">
    <location>
        <begin position="33"/>
        <end position="382"/>
    </location>
</feature>
<dbReference type="OrthoDB" id="9803354at2"/>
<evidence type="ECO:0000256" key="3">
    <source>
        <dbReference type="ARBA" id="ARBA00013138"/>
    </source>
</evidence>
<comment type="similarity">
    <text evidence="9">Belongs to the class-I pyridoxal-phosphate-dependent aminotransferase family. LL-diaminopimelate aminotransferase subfamily.</text>
</comment>
<dbReference type="InterPro" id="IPR004838">
    <property type="entry name" value="NHTrfase_class1_PyrdxlP-BS"/>
</dbReference>
<dbReference type="STRING" id="349161.Dred_1695"/>
<feature type="binding site" evidence="9">
    <location>
        <begin position="237"/>
        <end position="239"/>
    </location>
    <ligand>
        <name>pyridoxal 5'-phosphate</name>
        <dbReference type="ChEBI" id="CHEBI:597326"/>
    </ligand>
</feature>
<dbReference type="GO" id="GO:0010285">
    <property type="term" value="F:L,L-diaminopimelate aminotransferase activity"/>
    <property type="evidence" value="ECO:0007669"/>
    <property type="project" value="UniProtKB-UniRule"/>
</dbReference>
<evidence type="ECO:0000313" key="12">
    <source>
        <dbReference type="EMBL" id="ABO50222.1"/>
    </source>
</evidence>
<evidence type="ECO:0000313" key="13">
    <source>
        <dbReference type="Proteomes" id="UP000001556"/>
    </source>
</evidence>
<sequence>MRFKEARRIKNLPPYLFARIEQVIAQKKEEGVDVISLGIGDPDMPTPEHIIKDAEKQLYVAENHQYPSSVGMLSYRKSVADFYARRFGVELDPKTEVVSLIGSKEGIAHISWCYLDPGDVVLVPDPGYPVYSGGAILAGAEPYYMPLTADKGFLPDLNAIPEDVARKAKMMFINYPNNPTGAVADEAFYIEVIAFARKYEILVCHDNAYSEVSYEGYKPLSFLEIPGAKEVGIEFSSVSKAYNMTGWRIGWAVGNPAVIEALGRFKTNIDSGQFQAIQYAAMAGLNGPQEIVATNNEIYRERRDIVVDGLNAMGWSLEKPKATFYIWAPVPKGFTSASFAEYVIERAGVVITPGNGYGEQGEGYFRISITIPKERIAEALERMKNNIGKVEF</sequence>
<keyword evidence="6 9" id="KW-0808">Transferase</keyword>
<dbReference type="Pfam" id="PF00155">
    <property type="entry name" value="Aminotran_1_2"/>
    <property type="match status" value="1"/>
</dbReference>
<dbReference type="HOGENOM" id="CLU_017584_4_5_9"/>
<feature type="binding site" evidence="9">
    <location>
        <position position="128"/>
    </location>
    <ligand>
        <name>substrate</name>
    </ligand>
</feature>
<dbReference type="AlphaFoldDB" id="A4J569"/>
<dbReference type="PANTHER" id="PTHR42832">
    <property type="entry name" value="AMINO ACID AMINOTRANSFERASE"/>
    <property type="match status" value="1"/>
</dbReference>
<proteinExistence type="inferred from homology"/>
<dbReference type="PANTHER" id="PTHR42832:SF3">
    <property type="entry name" value="L-GLUTAMINE--4-(METHYLSULFANYL)-2-OXOBUTANOATE AMINOTRANSFERASE"/>
    <property type="match status" value="1"/>
</dbReference>
<evidence type="ECO:0000256" key="7">
    <source>
        <dbReference type="ARBA" id="ARBA00022898"/>
    </source>
</evidence>
<dbReference type="InterPro" id="IPR050881">
    <property type="entry name" value="LL-DAP_aminotransferase"/>
</dbReference>
<dbReference type="UniPathway" id="UPA00034">
    <property type="reaction ID" value="UER00466"/>
</dbReference>
<comment type="function">
    <text evidence="9">Involved in the synthesis of meso-diaminopimelate (m-DAP or DL-DAP), required for both lysine and peptidoglycan biosynthesis. Catalyzes the direct conversion of tetrahydrodipicolinate to LL-diaminopimelate.</text>
</comment>
<dbReference type="InterPro" id="IPR004839">
    <property type="entry name" value="Aminotransferase_I/II_large"/>
</dbReference>
<feature type="binding site" evidence="9">
    <location>
        <position position="178"/>
    </location>
    <ligand>
        <name>substrate</name>
    </ligand>
</feature>
<feature type="binding site" evidence="9">
    <location>
        <position position="209"/>
    </location>
    <ligand>
        <name>pyridoxal 5'-phosphate</name>
        <dbReference type="ChEBI" id="CHEBI:597326"/>
    </ligand>
</feature>
<dbReference type="SUPFAM" id="SSF53383">
    <property type="entry name" value="PLP-dependent transferases"/>
    <property type="match status" value="1"/>
</dbReference>
<dbReference type="GO" id="GO:0030170">
    <property type="term" value="F:pyridoxal phosphate binding"/>
    <property type="evidence" value="ECO:0007669"/>
    <property type="project" value="UniProtKB-UniRule"/>
</dbReference>
<dbReference type="EMBL" id="CP000612">
    <property type="protein sequence ID" value="ABO50222.1"/>
    <property type="molecule type" value="Genomic_DNA"/>
</dbReference>
<dbReference type="InterPro" id="IPR015424">
    <property type="entry name" value="PyrdxlP-dep_Trfase"/>
</dbReference>
<dbReference type="Proteomes" id="UP000001556">
    <property type="component" value="Chromosome"/>
</dbReference>
<dbReference type="InterPro" id="IPR019881">
    <property type="entry name" value="DAP-NH2Trfase_DapL_Desulfo"/>
</dbReference>
<comment type="caution">
    <text evidence="9">Lacks conserved residue(s) required for the propagation of feature annotation.</text>
</comment>
<comment type="subunit">
    <text evidence="9">Homodimer.</text>
</comment>
<dbReference type="InterPro" id="IPR015422">
    <property type="entry name" value="PyrdxlP-dep_Trfase_small"/>
</dbReference>
<reference evidence="12 13" key="1">
    <citation type="submission" date="2007-03" db="EMBL/GenBank/DDBJ databases">
        <title>Complete sequence of Desulfotomaculum reducens MI-1.</title>
        <authorList>
            <consortium name="US DOE Joint Genome Institute"/>
            <person name="Copeland A."/>
            <person name="Lucas S."/>
            <person name="Lapidus A."/>
            <person name="Barry K."/>
            <person name="Detter J.C."/>
            <person name="Glavina del Rio T."/>
            <person name="Hammon N."/>
            <person name="Israni S."/>
            <person name="Dalin E."/>
            <person name="Tice H."/>
            <person name="Pitluck S."/>
            <person name="Sims D."/>
            <person name="Brettin T."/>
            <person name="Bruce D."/>
            <person name="Han C."/>
            <person name="Tapia R."/>
            <person name="Schmutz J."/>
            <person name="Larimer F."/>
            <person name="Land M."/>
            <person name="Hauser L."/>
            <person name="Kyrpides N."/>
            <person name="Kim E."/>
            <person name="Tebo B.M."/>
            <person name="Richardson P."/>
        </authorList>
    </citation>
    <scope>NUCLEOTIDE SEQUENCE [LARGE SCALE GENOMIC DNA]</scope>
    <source>
        <strain evidence="12 13">MI-1</strain>
    </source>
</reference>
<comment type="catalytic activity">
    <reaction evidence="8 9">
        <text>(2S,6S)-2,6-diaminopimelate + 2-oxoglutarate = (S)-2,3,4,5-tetrahydrodipicolinate + L-glutamate + H2O + H(+)</text>
        <dbReference type="Rhea" id="RHEA:23988"/>
        <dbReference type="ChEBI" id="CHEBI:15377"/>
        <dbReference type="ChEBI" id="CHEBI:15378"/>
        <dbReference type="ChEBI" id="CHEBI:16810"/>
        <dbReference type="ChEBI" id="CHEBI:16845"/>
        <dbReference type="ChEBI" id="CHEBI:29985"/>
        <dbReference type="ChEBI" id="CHEBI:57609"/>
        <dbReference type="EC" id="2.6.1.83"/>
    </reaction>
</comment>
<feature type="binding site" evidence="9">
    <location>
        <position position="178"/>
    </location>
    <ligand>
        <name>pyridoxal 5'-phosphate</name>
        <dbReference type="ChEBI" id="CHEBI:597326"/>
    </ligand>
</feature>
<comment type="cofactor">
    <cofactor evidence="1 9 10">
        <name>pyridoxal 5'-phosphate</name>
        <dbReference type="ChEBI" id="CHEBI:597326"/>
    </cofactor>
</comment>
<evidence type="ECO:0000256" key="5">
    <source>
        <dbReference type="ARBA" id="ARBA00022576"/>
    </source>
</evidence>
<dbReference type="CDD" id="cd00609">
    <property type="entry name" value="AAT_like"/>
    <property type="match status" value="1"/>
</dbReference>
<protein>
    <recommendedName>
        <fullName evidence="4 9">LL-diaminopimelate aminotransferase</fullName>
        <shortName evidence="9">DAP-AT</shortName>
        <shortName evidence="9">DAP-aminotransferase</shortName>
        <shortName evidence="9">LL-DAP-aminotransferase</shortName>
        <ecNumber evidence="3 9">2.6.1.83</ecNumber>
    </recommendedName>
</protein>
<evidence type="ECO:0000256" key="2">
    <source>
        <dbReference type="ARBA" id="ARBA00004982"/>
    </source>
</evidence>
<comment type="pathway">
    <text evidence="2 9">Amino-acid biosynthesis; L-lysine biosynthesis via DAP pathway; LL-2,6-diaminopimelate from (S)-tetrahydrodipicolinate (aminotransferase route): step 1/1.</text>
</comment>
<evidence type="ECO:0000256" key="6">
    <source>
        <dbReference type="ARBA" id="ARBA00022679"/>
    </source>
</evidence>
<organism evidence="12 13">
    <name type="scientific">Desulforamulus reducens (strain ATCC BAA-1160 / DSM 100696 / MI-1)</name>
    <name type="common">Desulfotomaculum reducens</name>
    <dbReference type="NCBI Taxonomy" id="349161"/>
    <lineage>
        <taxon>Bacteria</taxon>
        <taxon>Bacillati</taxon>
        <taxon>Bacillota</taxon>
        <taxon>Clostridia</taxon>
        <taxon>Eubacteriales</taxon>
        <taxon>Peptococcaceae</taxon>
        <taxon>Desulforamulus</taxon>
    </lineage>
</organism>
<evidence type="ECO:0000256" key="8">
    <source>
        <dbReference type="ARBA" id="ARBA00051934"/>
    </source>
</evidence>
<accession>A4J569</accession>
<feature type="binding site" evidence="9">
    <location>
        <position position="40"/>
    </location>
    <ligand>
        <name>substrate</name>
    </ligand>
</feature>
<dbReference type="EC" id="2.6.1.83" evidence="3 9"/>
<feature type="binding site" evidence="9">
    <location>
        <position position="366"/>
    </location>
    <ligand>
        <name>substrate</name>
    </ligand>
</feature>
<dbReference type="InterPro" id="IPR015421">
    <property type="entry name" value="PyrdxlP-dep_Trfase_major"/>
</dbReference>
<keyword evidence="7 9" id="KW-0663">Pyridoxal phosphate</keyword>
<dbReference type="Gene3D" id="3.90.1150.10">
    <property type="entry name" value="Aspartate Aminotransferase, domain 1"/>
    <property type="match status" value="1"/>
</dbReference>
<dbReference type="HAMAP" id="MF_01642">
    <property type="entry name" value="DapL_aminotrans_1"/>
    <property type="match status" value="1"/>
</dbReference>
<dbReference type="NCBIfam" id="TIGR03540">
    <property type="entry name" value="DapC_direct"/>
    <property type="match status" value="1"/>
</dbReference>
<dbReference type="KEGG" id="drm:Dred_1695"/>
<feature type="binding site" evidence="9">
    <location>
        <position position="128"/>
    </location>
    <ligand>
        <name>pyridoxal 5'-phosphate</name>
        <dbReference type="ChEBI" id="CHEBI:597326"/>
    </ligand>
</feature>
<keyword evidence="13" id="KW-1185">Reference proteome</keyword>
<dbReference type="eggNOG" id="COG0436">
    <property type="taxonomic scope" value="Bacteria"/>
</dbReference>